<dbReference type="RefSeq" id="WP_104439342.1">
    <property type="nucleotide sequence ID" value="NZ_PTJA01000016.1"/>
</dbReference>
<comment type="caution">
    <text evidence="2">The sequence shown here is derived from an EMBL/GenBank/DDBJ whole genome shotgun (WGS) entry which is preliminary data.</text>
</comment>
<dbReference type="PANTHER" id="PTHR46663:SF2">
    <property type="entry name" value="GGDEF DOMAIN-CONTAINING PROTEIN"/>
    <property type="match status" value="1"/>
</dbReference>
<feature type="domain" description="GGDEF" evidence="1">
    <location>
        <begin position="410"/>
        <end position="540"/>
    </location>
</feature>
<sequence>MDGDVFLDRIPCGILKLKTEEHFPVSYSNEMIKNWFQSPSCLEDMICDSEFCEMEERIHSHMEMESSTFRLEFRSKAMDNHCWFSMDFNFIREEELFYCSVSDITCLKRSMESLRAQEEQYRLASRHSGCIVCIYDIPNRTLSPSSEFTRCFPAPFNTPLSPEYLIENGVVHKESIKDFLDFYEEMERGTPEGECAVRLKTGSGEYHWFSKHFSLVYTEEKKPLRGIISYQDITDQYEKELAYQRWAEYMQEQKKDCIGYYEYNTKSDLFEEIIGEMTSNVPDEAKNSFADIMNYIAEHEIFEEDKELYLSFFNKEHLLFQYYQGNRSLRLEHRRLRADGSVCWTLGMVQIVTDPYTDTIKAFILIKDIDASKREALTLHELSQQDCLTGLLNRSAAIRAIRHILNSGKGHHILIMLDIDQFKQLNDNYGHQFGDKALHRAASRLKSALRRDDVFGRLGGDEFIILLKDVSYSMDLYSRLENLCSLIGSALEPEVHISGSLGTAAYPEDGVTFEELYKKADIALYQAKKHGRNQYTVYEPGMSMANIE</sequence>
<keyword evidence="3" id="KW-1185">Reference proteome</keyword>
<dbReference type="CDD" id="cd01949">
    <property type="entry name" value="GGDEF"/>
    <property type="match status" value="1"/>
</dbReference>
<dbReference type="Pfam" id="PF00990">
    <property type="entry name" value="GGDEF"/>
    <property type="match status" value="1"/>
</dbReference>
<reference evidence="2 3" key="1">
    <citation type="submission" date="2018-02" db="EMBL/GenBank/DDBJ databases">
        <title>Genomic Encyclopedia of Archaeal and Bacterial Type Strains, Phase II (KMG-II): from individual species to whole genera.</title>
        <authorList>
            <person name="Goeker M."/>
        </authorList>
    </citation>
    <scope>NUCLEOTIDE SEQUENCE [LARGE SCALE GENOMIC DNA]</scope>
    <source>
        <strain evidence="2 3">DSM 3808</strain>
    </source>
</reference>
<evidence type="ECO:0000259" key="1">
    <source>
        <dbReference type="PROSITE" id="PS50887"/>
    </source>
</evidence>
<dbReference type="InterPro" id="IPR029787">
    <property type="entry name" value="Nucleotide_cyclase"/>
</dbReference>
<evidence type="ECO:0000313" key="2">
    <source>
        <dbReference type="EMBL" id="PPK77579.1"/>
    </source>
</evidence>
<evidence type="ECO:0000313" key="3">
    <source>
        <dbReference type="Proteomes" id="UP000237749"/>
    </source>
</evidence>
<dbReference type="SUPFAM" id="SSF55785">
    <property type="entry name" value="PYP-like sensor domain (PAS domain)"/>
    <property type="match status" value="1"/>
</dbReference>
<dbReference type="InterPro" id="IPR043128">
    <property type="entry name" value="Rev_trsase/Diguanyl_cyclase"/>
</dbReference>
<dbReference type="PANTHER" id="PTHR46663">
    <property type="entry name" value="DIGUANYLATE CYCLASE DGCT-RELATED"/>
    <property type="match status" value="1"/>
</dbReference>
<dbReference type="EMBL" id="PTJA01000016">
    <property type="protein sequence ID" value="PPK77579.1"/>
    <property type="molecule type" value="Genomic_DNA"/>
</dbReference>
<dbReference type="NCBIfam" id="TIGR00254">
    <property type="entry name" value="GGDEF"/>
    <property type="match status" value="1"/>
</dbReference>
<organism evidence="2 3">
    <name type="scientific">Lacrimispora xylanisolvens</name>
    <dbReference type="NCBI Taxonomy" id="384636"/>
    <lineage>
        <taxon>Bacteria</taxon>
        <taxon>Bacillati</taxon>
        <taxon>Bacillota</taxon>
        <taxon>Clostridia</taxon>
        <taxon>Lachnospirales</taxon>
        <taxon>Lachnospiraceae</taxon>
        <taxon>Lacrimispora</taxon>
    </lineage>
</organism>
<dbReference type="InterPro" id="IPR000160">
    <property type="entry name" value="GGDEF_dom"/>
</dbReference>
<dbReference type="SMART" id="SM00267">
    <property type="entry name" value="GGDEF"/>
    <property type="match status" value="1"/>
</dbReference>
<dbReference type="Gene3D" id="3.30.70.270">
    <property type="match status" value="1"/>
</dbReference>
<name>A0A2S6HJD1_9FIRM</name>
<dbReference type="SUPFAM" id="SSF55073">
    <property type="entry name" value="Nucleotide cyclase"/>
    <property type="match status" value="1"/>
</dbReference>
<dbReference type="Gene3D" id="3.30.450.20">
    <property type="entry name" value="PAS domain"/>
    <property type="match status" value="2"/>
</dbReference>
<proteinExistence type="predicted"/>
<protein>
    <submittedName>
        <fullName evidence="2">Diguanylate cyclase (GGDEF)-like protein</fullName>
    </submittedName>
</protein>
<dbReference type="Proteomes" id="UP000237749">
    <property type="component" value="Unassembled WGS sequence"/>
</dbReference>
<dbReference type="OrthoDB" id="1409500at2"/>
<dbReference type="PROSITE" id="PS50887">
    <property type="entry name" value="GGDEF"/>
    <property type="match status" value="1"/>
</dbReference>
<gene>
    <name evidence="2" type="ORF">BXY41_116118</name>
</gene>
<dbReference type="InterPro" id="IPR052163">
    <property type="entry name" value="DGC-Regulatory_Protein"/>
</dbReference>
<dbReference type="InterPro" id="IPR035965">
    <property type="entry name" value="PAS-like_dom_sf"/>
</dbReference>
<accession>A0A2S6HJD1</accession>
<dbReference type="AlphaFoldDB" id="A0A2S6HJD1"/>